<evidence type="ECO:0000256" key="4">
    <source>
        <dbReference type="ARBA" id="ARBA00022827"/>
    </source>
</evidence>
<dbReference type="Gene3D" id="3.30.465.10">
    <property type="match status" value="1"/>
</dbReference>
<organism evidence="7 8">
    <name type="scientific">Virgibacillus phasianinus</name>
    <dbReference type="NCBI Taxonomy" id="2017483"/>
    <lineage>
        <taxon>Bacteria</taxon>
        <taxon>Bacillati</taxon>
        <taxon>Bacillota</taxon>
        <taxon>Bacilli</taxon>
        <taxon>Bacillales</taxon>
        <taxon>Bacillaceae</taxon>
        <taxon>Virgibacillus</taxon>
    </lineage>
</organism>
<dbReference type="InterPro" id="IPR016167">
    <property type="entry name" value="FAD-bd_PCMH_sub1"/>
</dbReference>
<dbReference type="SUPFAM" id="SSF56176">
    <property type="entry name" value="FAD-binding/transporter-associated domain-like"/>
    <property type="match status" value="1"/>
</dbReference>
<gene>
    <name evidence="7" type="ORF">CFK37_00745</name>
</gene>
<dbReference type="AlphaFoldDB" id="A0A220TYP9"/>
<dbReference type="Gene3D" id="3.30.43.10">
    <property type="entry name" value="Uridine Diphospho-n-acetylenolpyruvylglucosamine Reductase, domain 2"/>
    <property type="match status" value="1"/>
</dbReference>
<evidence type="ECO:0000313" key="8">
    <source>
        <dbReference type="Proteomes" id="UP000198312"/>
    </source>
</evidence>
<accession>A0A220TYP9</accession>
<feature type="domain" description="FAD-binding PCMH-type" evidence="6">
    <location>
        <begin position="42"/>
        <end position="214"/>
    </location>
</feature>
<dbReference type="OrthoDB" id="545125at2"/>
<evidence type="ECO:0000259" key="6">
    <source>
        <dbReference type="PROSITE" id="PS51387"/>
    </source>
</evidence>
<dbReference type="InterPro" id="IPR012951">
    <property type="entry name" value="BBE"/>
</dbReference>
<evidence type="ECO:0000313" key="7">
    <source>
        <dbReference type="EMBL" id="ASK60836.1"/>
    </source>
</evidence>
<dbReference type="InterPro" id="IPR016166">
    <property type="entry name" value="FAD-bd_PCMH"/>
</dbReference>
<comment type="cofactor">
    <cofactor evidence="1">
        <name>FAD</name>
        <dbReference type="ChEBI" id="CHEBI:57692"/>
    </cofactor>
</comment>
<keyword evidence="5" id="KW-0560">Oxidoreductase</keyword>
<evidence type="ECO:0000256" key="5">
    <source>
        <dbReference type="ARBA" id="ARBA00023002"/>
    </source>
</evidence>
<evidence type="ECO:0000256" key="2">
    <source>
        <dbReference type="ARBA" id="ARBA00005466"/>
    </source>
</evidence>
<keyword evidence="3" id="KW-0285">Flavoprotein</keyword>
<evidence type="ECO:0000256" key="1">
    <source>
        <dbReference type="ARBA" id="ARBA00001974"/>
    </source>
</evidence>
<dbReference type="GO" id="GO:0016491">
    <property type="term" value="F:oxidoreductase activity"/>
    <property type="evidence" value="ECO:0007669"/>
    <property type="project" value="UniProtKB-KW"/>
</dbReference>
<dbReference type="PROSITE" id="PS51387">
    <property type="entry name" value="FAD_PCMH"/>
    <property type="match status" value="1"/>
</dbReference>
<dbReference type="InterPro" id="IPR050416">
    <property type="entry name" value="FAD-linked_Oxidoreductase"/>
</dbReference>
<dbReference type="Pfam" id="PF08031">
    <property type="entry name" value="BBE"/>
    <property type="match status" value="1"/>
</dbReference>
<dbReference type="InterPro" id="IPR016169">
    <property type="entry name" value="FAD-bd_PCMH_sub2"/>
</dbReference>
<sequence>MNRGVLMSSNTDPCPDLSGRIIVPGEPGYNDGRLDWNYFASKNKFPYVIVYCQNTNDVQHAVRWARCNNVPIRIRSGGHNHEAFSTGTGVIVIDVSEMKQLSIEKEKGIATVQAGVTGSELYRRLYDEGLTQVGGTCSDVGISGLVLSGGMGPLLRRHGLTCDSLVMFEMVDANGNIIYATKYNEYSDLFWATCGGGGGNFGIVTSVTLRVYPATPVTWFNIGWDWNQPVEQIIDTWQRFFSTADRRWFSHLDLWSKAFPMEHFKKYPLKVMGVFWGTPDEARQELGPLINIGHPGDQTIELVNWDRAIKFFETSNEIFVTEKPTYKSSGAYAMELLTPEAISTIRRTLENTSSPLLNVLIYSLGGALQDKIPTETAFYYRNAKLFIQYYNQWVEESSASERIQELEVLRQRMLAYTTGDYVGNPDTNIQDYLLAYYGGNINRLIYVKRRYDPENVFNFQQSIPLQ</sequence>
<dbReference type="PROSITE" id="PS00862">
    <property type="entry name" value="OX2_COVAL_FAD"/>
    <property type="match status" value="1"/>
</dbReference>
<name>A0A220TYP9_9BACI</name>
<evidence type="ECO:0000256" key="3">
    <source>
        <dbReference type="ARBA" id="ARBA00022630"/>
    </source>
</evidence>
<dbReference type="Proteomes" id="UP000198312">
    <property type="component" value="Chromosome"/>
</dbReference>
<dbReference type="InterPro" id="IPR036318">
    <property type="entry name" value="FAD-bd_PCMH-like_sf"/>
</dbReference>
<dbReference type="InterPro" id="IPR006094">
    <property type="entry name" value="Oxid_FAD_bind_N"/>
</dbReference>
<dbReference type="Pfam" id="PF01565">
    <property type="entry name" value="FAD_binding_4"/>
    <property type="match status" value="1"/>
</dbReference>
<dbReference type="InterPro" id="IPR006093">
    <property type="entry name" value="Oxy_OxRdtase_FAD_BS"/>
</dbReference>
<dbReference type="Gene3D" id="3.40.462.20">
    <property type="match status" value="1"/>
</dbReference>
<proteinExistence type="inferred from homology"/>
<reference evidence="7 8" key="1">
    <citation type="submission" date="2017-07" db="EMBL/GenBank/DDBJ databases">
        <title>Virgibacillus sp. LM2416.</title>
        <authorList>
            <person name="Tak E.J."/>
            <person name="Bae J.-W."/>
        </authorList>
    </citation>
    <scope>NUCLEOTIDE SEQUENCE [LARGE SCALE GENOMIC DNA]</scope>
    <source>
        <strain evidence="7 8">LM2416</strain>
    </source>
</reference>
<dbReference type="KEGG" id="vil:CFK37_00745"/>
<dbReference type="GO" id="GO:0071949">
    <property type="term" value="F:FAD binding"/>
    <property type="evidence" value="ECO:0007669"/>
    <property type="project" value="InterPro"/>
</dbReference>
<keyword evidence="8" id="KW-1185">Reference proteome</keyword>
<keyword evidence="4" id="KW-0274">FAD</keyword>
<dbReference type="EMBL" id="CP022315">
    <property type="protein sequence ID" value="ASK60836.1"/>
    <property type="molecule type" value="Genomic_DNA"/>
</dbReference>
<dbReference type="PANTHER" id="PTHR42973">
    <property type="entry name" value="BINDING OXIDOREDUCTASE, PUTATIVE (AFU_ORTHOLOGUE AFUA_1G17690)-RELATED"/>
    <property type="match status" value="1"/>
</dbReference>
<comment type="similarity">
    <text evidence="2">Belongs to the oxygen-dependent FAD-linked oxidoreductase family.</text>
</comment>
<protein>
    <recommendedName>
        <fullName evidence="6">FAD-binding PCMH-type domain-containing protein</fullName>
    </recommendedName>
</protein>
<dbReference type="PANTHER" id="PTHR42973:SF39">
    <property type="entry name" value="FAD-BINDING PCMH-TYPE DOMAIN-CONTAINING PROTEIN"/>
    <property type="match status" value="1"/>
</dbReference>